<protein>
    <submittedName>
        <fullName evidence="2">Uncharacterized protein</fullName>
    </submittedName>
</protein>
<keyword evidence="1" id="KW-0812">Transmembrane</keyword>
<dbReference type="InParanoid" id="A0A1V8TLJ7"/>
<keyword evidence="1" id="KW-1133">Transmembrane helix</keyword>
<feature type="transmembrane region" description="Helical" evidence="1">
    <location>
        <begin position="20"/>
        <end position="40"/>
    </location>
</feature>
<organism evidence="2 3">
    <name type="scientific">Cryoendolithus antarcticus</name>
    <dbReference type="NCBI Taxonomy" id="1507870"/>
    <lineage>
        <taxon>Eukaryota</taxon>
        <taxon>Fungi</taxon>
        <taxon>Dikarya</taxon>
        <taxon>Ascomycota</taxon>
        <taxon>Pezizomycotina</taxon>
        <taxon>Dothideomycetes</taxon>
        <taxon>Dothideomycetidae</taxon>
        <taxon>Cladosporiales</taxon>
        <taxon>Cladosporiaceae</taxon>
        <taxon>Cryoendolithus</taxon>
    </lineage>
</organism>
<dbReference type="Proteomes" id="UP000192596">
    <property type="component" value="Unassembled WGS sequence"/>
</dbReference>
<dbReference type="EMBL" id="NAJO01000005">
    <property type="protein sequence ID" value="OQO12236.1"/>
    <property type="molecule type" value="Genomic_DNA"/>
</dbReference>
<evidence type="ECO:0000313" key="3">
    <source>
        <dbReference type="Proteomes" id="UP000192596"/>
    </source>
</evidence>
<name>A0A1V8TLJ7_9PEZI</name>
<gene>
    <name evidence="2" type="ORF">B0A48_02877</name>
</gene>
<reference evidence="3" key="1">
    <citation type="submission" date="2017-03" db="EMBL/GenBank/DDBJ databases">
        <title>Genomes of endolithic fungi from Antarctica.</title>
        <authorList>
            <person name="Coleine C."/>
            <person name="Masonjones S."/>
            <person name="Stajich J.E."/>
        </authorList>
    </citation>
    <scope>NUCLEOTIDE SEQUENCE [LARGE SCALE GENOMIC DNA]</scope>
    <source>
        <strain evidence="3">CCFEE 5527</strain>
    </source>
</reference>
<evidence type="ECO:0000313" key="2">
    <source>
        <dbReference type="EMBL" id="OQO12236.1"/>
    </source>
</evidence>
<keyword evidence="1" id="KW-0472">Membrane</keyword>
<feature type="transmembrane region" description="Helical" evidence="1">
    <location>
        <begin position="100"/>
        <end position="117"/>
    </location>
</feature>
<comment type="caution">
    <text evidence="2">The sequence shown here is derived from an EMBL/GenBank/DDBJ whole genome shotgun (WGS) entry which is preliminary data.</text>
</comment>
<accession>A0A1V8TLJ7</accession>
<proteinExistence type="predicted"/>
<sequence>MLSLKEHNLADLTWSDLTWSWQGCFVGFLWFMGPIGSGFMKKIYITLHGGLGRENDPAAKNAGYGQLINFVLQCLFVTLGCGFAVGTVDERSPVSTDGNRAIIGALIVVWVWSKVFADSPWLSRMYSAMLRGVMDGA</sequence>
<dbReference type="AlphaFoldDB" id="A0A1V8TLJ7"/>
<feature type="transmembrane region" description="Helical" evidence="1">
    <location>
        <begin position="67"/>
        <end position="88"/>
    </location>
</feature>
<keyword evidence="3" id="KW-1185">Reference proteome</keyword>
<dbReference type="OrthoDB" id="10465883at2759"/>
<evidence type="ECO:0000256" key="1">
    <source>
        <dbReference type="SAM" id="Phobius"/>
    </source>
</evidence>